<evidence type="ECO:0000313" key="4">
    <source>
        <dbReference type="Proteomes" id="UP000057134"/>
    </source>
</evidence>
<evidence type="ECO:0000313" key="2">
    <source>
        <dbReference type="EMBL" id="ALI26810.1"/>
    </source>
</evidence>
<dbReference type="GO" id="GO:0008610">
    <property type="term" value="P:lipid biosynthetic process"/>
    <property type="evidence" value="ECO:0007669"/>
    <property type="project" value="UniProtKB-ARBA"/>
</dbReference>
<proteinExistence type="predicted"/>
<dbReference type="Gene3D" id="3.30.559.30">
    <property type="entry name" value="Nonribosomal peptide synthetase, condensation domain"/>
    <property type="match status" value="1"/>
</dbReference>
<dbReference type="GO" id="GO:0003824">
    <property type="term" value="F:catalytic activity"/>
    <property type="evidence" value="ECO:0007669"/>
    <property type="project" value="InterPro"/>
</dbReference>
<dbReference type="InterPro" id="IPR001242">
    <property type="entry name" value="Condensation_dom"/>
</dbReference>
<reference evidence="2 4" key="1">
    <citation type="journal article" date="2015" name="MBio">
        <title>Enzymatic Degradation of Phenazines Can Generate Energy and Protect Sensitive Organisms from Toxicity.</title>
        <authorList>
            <person name="Costa K.C."/>
            <person name="Bergkessel M."/>
            <person name="Saunders S."/>
            <person name="Korlach J."/>
            <person name="Newman D.K."/>
        </authorList>
    </citation>
    <scope>NUCLEOTIDE SEQUENCE [LARGE SCALE GENOMIC DNA]</scope>
    <source>
        <strain evidence="2 4">CT6</strain>
    </source>
</reference>
<sequence length="471" mass="51900">MLLGSVSIGSIEEWEAPPGSAVSWRASPASCAKAAEAPVSDVPVSYMQAQHLRGFVDQRAKGLDYSRLVIVTCDIPGQCDIRAMTYVVNAHVRRHDTFRSWFEYHDVHNIVRHTMPNPADIKFVPTRHGDLTSEELRQLTLSTPDPLHWDCFTYGIVQYPDRFTIYVSIDHLHMDATFAGVTLMEFHAMYTTLVSGGAPLALPEAGSYDAFCMRQKELLGSLTPDSPEVKAWADFATSNNGSLPDFPLPLGDPLEPCGAEMWVETLMDEEQTANFESACVAAGARFIGGMLACTGMAEHELTGADTYYGLTPSDTRKTTADLMTMGWFTGLVPITVPIAGRSFAESAVAAQKSFDAGHQLVDVPFYRVLELRPELDWPRPNFQVINFLDAGAAPLSVLLTTELESMRIGMFSDGVYSYQMTVFLVRLKDRTAVSVVYPNNPEAQESVGRYVKVLKSTCARVLENLSAGSRR</sequence>
<dbReference type="Gene3D" id="3.30.559.10">
    <property type="entry name" value="Chloramphenicol acetyltransferase-like domain"/>
    <property type="match status" value="1"/>
</dbReference>
<name>A0A0N9YB97_MYCFO</name>
<dbReference type="SUPFAM" id="SSF52777">
    <property type="entry name" value="CoA-dependent acyltransferases"/>
    <property type="match status" value="2"/>
</dbReference>
<reference evidence="3" key="2">
    <citation type="submission" date="2023-10" db="EMBL/GenBank/DDBJ databases">
        <title>Mycolicibacterium fortuitum clinical isolates causing pulmonary infections in humans.</title>
        <authorList>
            <person name="Mejia-Ponce P.M."/>
            <person name="Zenteno-Cuevas R."/>
            <person name="Licona-Cassani C."/>
        </authorList>
    </citation>
    <scope>NUCLEOTIDE SEQUENCE</scope>
    <source>
        <strain evidence="3">M8</strain>
    </source>
</reference>
<dbReference type="Proteomes" id="UP000057134">
    <property type="component" value="Chromosome"/>
</dbReference>
<keyword evidence="4" id="KW-1185">Reference proteome</keyword>
<protein>
    <submittedName>
        <fullName evidence="3">Condensation domain-containing protein</fullName>
    </submittedName>
    <submittedName>
        <fullName evidence="2">Putative Conserved Polyketide Synthase Associated Protein PAPA2</fullName>
    </submittedName>
</protein>
<dbReference type="KEGG" id="mft:XA26_29750"/>
<dbReference type="RefSeq" id="WP_003880895.1">
    <property type="nucleotide sequence ID" value="NZ_CP011269.1"/>
</dbReference>
<organism evidence="2 4">
    <name type="scientific">Mycolicibacterium fortuitum</name>
    <name type="common">Mycobacterium fortuitum</name>
    <dbReference type="NCBI Taxonomy" id="1766"/>
    <lineage>
        <taxon>Bacteria</taxon>
        <taxon>Bacillati</taxon>
        <taxon>Actinomycetota</taxon>
        <taxon>Actinomycetes</taxon>
        <taxon>Mycobacteriales</taxon>
        <taxon>Mycobacteriaceae</taxon>
        <taxon>Mycolicibacterium</taxon>
    </lineage>
</organism>
<evidence type="ECO:0000313" key="3">
    <source>
        <dbReference type="EMBL" id="MDV7290016.1"/>
    </source>
</evidence>
<dbReference type="Pfam" id="PF00668">
    <property type="entry name" value="Condensation"/>
    <property type="match status" value="1"/>
</dbReference>
<feature type="domain" description="Condensation" evidence="1">
    <location>
        <begin position="72"/>
        <end position="369"/>
    </location>
</feature>
<evidence type="ECO:0000259" key="1">
    <source>
        <dbReference type="Pfam" id="PF00668"/>
    </source>
</evidence>
<dbReference type="EMBL" id="JAWLVV010000004">
    <property type="protein sequence ID" value="MDV7290016.1"/>
    <property type="molecule type" value="Genomic_DNA"/>
</dbReference>
<dbReference type="STRING" id="1766.XA26_29750"/>
<dbReference type="Proteomes" id="UP001186041">
    <property type="component" value="Unassembled WGS sequence"/>
</dbReference>
<gene>
    <name evidence="3" type="ORF">R4485_07555</name>
    <name evidence="2" type="ORF">XA26_29750</name>
</gene>
<dbReference type="PATRIC" id="fig|1766.6.peg.2953"/>
<accession>A0A0N9YB97</accession>
<dbReference type="EMBL" id="CP011269">
    <property type="protein sequence ID" value="ALI26810.1"/>
    <property type="molecule type" value="Genomic_DNA"/>
</dbReference>
<dbReference type="InterPro" id="IPR023213">
    <property type="entry name" value="CAT-like_dom_sf"/>
</dbReference>
<dbReference type="AlphaFoldDB" id="A0A0N9YB97"/>